<keyword evidence="4 5" id="KW-0472">Membrane</keyword>
<feature type="transmembrane region" description="Helical" evidence="5">
    <location>
        <begin position="84"/>
        <end position="104"/>
    </location>
</feature>
<evidence type="ECO:0000313" key="6">
    <source>
        <dbReference type="EMBL" id="SMG53029.1"/>
    </source>
</evidence>
<evidence type="ECO:0000256" key="5">
    <source>
        <dbReference type="SAM" id="Phobius"/>
    </source>
</evidence>
<keyword evidence="7" id="KW-1185">Reference proteome</keyword>
<dbReference type="STRING" id="1028.SAMN05661096_04038"/>
<evidence type="ECO:0000256" key="1">
    <source>
        <dbReference type="ARBA" id="ARBA00004141"/>
    </source>
</evidence>
<feature type="transmembrane region" description="Helical" evidence="5">
    <location>
        <begin position="7"/>
        <end position="25"/>
    </location>
</feature>
<comment type="subcellular location">
    <subcellularLocation>
        <location evidence="1">Membrane</location>
        <topology evidence="1">Multi-pass membrane protein</topology>
    </subcellularLocation>
</comment>
<dbReference type="EMBL" id="FXAW01000013">
    <property type="protein sequence ID" value="SMG53029.1"/>
    <property type="molecule type" value="Genomic_DNA"/>
</dbReference>
<dbReference type="GO" id="GO:0016020">
    <property type="term" value="C:membrane"/>
    <property type="evidence" value="ECO:0007669"/>
    <property type="project" value="UniProtKB-SubCell"/>
</dbReference>
<organism evidence="6 7">
    <name type="scientific">Marivirga sericea</name>
    <dbReference type="NCBI Taxonomy" id="1028"/>
    <lineage>
        <taxon>Bacteria</taxon>
        <taxon>Pseudomonadati</taxon>
        <taxon>Bacteroidota</taxon>
        <taxon>Cytophagia</taxon>
        <taxon>Cytophagales</taxon>
        <taxon>Marivirgaceae</taxon>
        <taxon>Marivirga</taxon>
    </lineage>
</organism>
<reference evidence="7" key="1">
    <citation type="submission" date="2017-04" db="EMBL/GenBank/DDBJ databases">
        <authorList>
            <person name="Varghese N."/>
            <person name="Submissions S."/>
        </authorList>
    </citation>
    <scope>NUCLEOTIDE SEQUENCE [LARGE SCALE GENOMIC DNA]</scope>
    <source>
        <strain evidence="7">DSM 4125</strain>
    </source>
</reference>
<evidence type="ECO:0000256" key="3">
    <source>
        <dbReference type="ARBA" id="ARBA00022989"/>
    </source>
</evidence>
<evidence type="ECO:0000256" key="2">
    <source>
        <dbReference type="ARBA" id="ARBA00022692"/>
    </source>
</evidence>
<proteinExistence type="predicted"/>
<feature type="transmembrane region" description="Helical" evidence="5">
    <location>
        <begin position="110"/>
        <end position="128"/>
    </location>
</feature>
<evidence type="ECO:0000313" key="7">
    <source>
        <dbReference type="Proteomes" id="UP000193804"/>
    </source>
</evidence>
<dbReference type="InterPro" id="IPR032808">
    <property type="entry name" value="DoxX"/>
</dbReference>
<keyword evidence="2 5" id="KW-0812">Transmembrane</keyword>
<dbReference type="OrthoDB" id="8161897at2"/>
<dbReference type="AlphaFoldDB" id="A0A1X7LIL2"/>
<dbReference type="Pfam" id="PF07681">
    <property type="entry name" value="DoxX"/>
    <property type="match status" value="1"/>
</dbReference>
<gene>
    <name evidence="6" type="ORF">SAMN05661096_04038</name>
</gene>
<feature type="transmembrane region" description="Helical" evidence="5">
    <location>
        <begin position="62"/>
        <end position="79"/>
    </location>
</feature>
<name>A0A1X7LIL2_9BACT</name>
<accession>A0A1X7LIL2</accession>
<dbReference type="Proteomes" id="UP000193804">
    <property type="component" value="Unassembled WGS sequence"/>
</dbReference>
<sequence>MGKFISIFFIIAQLSLGSLFVYAGVRKFIPNPARKSSSTELVPGSTKKQMVKFIGGLKANSYFWPFLGIVEIVAGLLLISQFFAVGGAIILLPVTLNIFLFHIFLKPEDVSGGILSALYLVVNILITTKKYKLLKSIIYTNKPFQL</sequence>
<protein>
    <submittedName>
        <fullName evidence="6">DoxX protein</fullName>
    </submittedName>
</protein>
<evidence type="ECO:0000256" key="4">
    <source>
        <dbReference type="ARBA" id="ARBA00023136"/>
    </source>
</evidence>
<dbReference type="RefSeq" id="WP_085519149.1">
    <property type="nucleotide sequence ID" value="NZ_FXAW01000013.1"/>
</dbReference>
<keyword evidence="3 5" id="KW-1133">Transmembrane helix</keyword>